<dbReference type="CDD" id="cd00082">
    <property type="entry name" value="HisKA"/>
    <property type="match status" value="1"/>
</dbReference>
<dbReference type="Pfam" id="PF00512">
    <property type="entry name" value="HisKA"/>
    <property type="match status" value="1"/>
</dbReference>
<comment type="subcellular location">
    <subcellularLocation>
        <location evidence="2">Cell membrane</location>
    </subcellularLocation>
</comment>
<name>A0ABV9XVW1_9PSEU</name>
<organism evidence="6 7">
    <name type="scientific">Saccharothrix xinjiangensis</name>
    <dbReference type="NCBI Taxonomy" id="204798"/>
    <lineage>
        <taxon>Bacteria</taxon>
        <taxon>Bacillati</taxon>
        <taxon>Actinomycetota</taxon>
        <taxon>Actinomycetes</taxon>
        <taxon>Pseudonocardiales</taxon>
        <taxon>Pseudonocardiaceae</taxon>
        <taxon>Saccharothrix</taxon>
    </lineage>
</organism>
<dbReference type="GO" id="GO:0016301">
    <property type="term" value="F:kinase activity"/>
    <property type="evidence" value="ECO:0007669"/>
    <property type="project" value="UniProtKB-KW"/>
</dbReference>
<reference evidence="7" key="1">
    <citation type="journal article" date="2019" name="Int. J. Syst. Evol. Microbiol.">
        <title>The Global Catalogue of Microorganisms (GCM) 10K type strain sequencing project: providing services to taxonomists for standard genome sequencing and annotation.</title>
        <authorList>
            <consortium name="The Broad Institute Genomics Platform"/>
            <consortium name="The Broad Institute Genome Sequencing Center for Infectious Disease"/>
            <person name="Wu L."/>
            <person name="Ma J."/>
        </authorList>
    </citation>
    <scope>NUCLEOTIDE SEQUENCE [LARGE SCALE GENOMIC DNA]</scope>
    <source>
        <strain evidence="7">KCTC 12848</strain>
    </source>
</reference>
<evidence type="ECO:0000256" key="2">
    <source>
        <dbReference type="ARBA" id="ARBA00004236"/>
    </source>
</evidence>
<dbReference type="InterPro" id="IPR003661">
    <property type="entry name" value="HisK_dim/P_dom"/>
</dbReference>
<keyword evidence="6" id="KW-0418">Kinase</keyword>
<feature type="region of interest" description="Disordered" evidence="4">
    <location>
        <begin position="87"/>
        <end position="111"/>
    </location>
</feature>
<dbReference type="SMART" id="SM00388">
    <property type="entry name" value="HisKA"/>
    <property type="match status" value="1"/>
</dbReference>
<dbReference type="Gene3D" id="1.10.287.130">
    <property type="match status" value="1"/>
</dbReference>
<evidence type="ECO:0000256" key="4">
    <source>
        <dbReference type="SAM" id="MobiDB-lite"/>
    </source>
</evidence>
<proteinExistence type="predicted"/>
<protein>
    <recommendedName>
        <fullName evidence="3">histidine kinase</fullName>
        <ecNumber evidence="3">2.7.13.3</ecNumber>
    </recommendedName>
</protein>
<evidence type="ECO:0000259" key="5">
    <source>
        <dbReference type="SMART" id="SM00388"/>
    </source>
</evidence>
<sequence length="111" mass="12689">MTKGEVLAIVSHELRTPLTSASSLLQLIADDGLADPASDEVVRALRRNVERLVATVSPGPGRHLKGTPNTPLWQRWRCRPRRRWRWHNWPEARPPTPGRLPEPGPERARRR</sequence>
<dbReference type="InterPro" id="IPR036097">
    <property type="entry name" value="HisK_dim/P_sf"/>
</dbReference>
<keyword evidence="6" id="KW-0808">Transferase</keyword>
<evidence type="ECO:0000256" key="3">
    <source>
        <dbReference type="ARBA" id="ARBA00012438"/>
    </source>
</evidence>
<dbReference type="SUPFAM" id="SSF47384">
    <property type="entry name" value="Homodimeric domain of signal transducing histidine kinase"/>
    <property type="match status" value="1"/>
</dbReference>
<dbReference type="Proteomes" id="UP001595833">
    <property type="component" value="Unassembled WGS sequence"/>
</dbReference>
<feature type="compositionally biased region" description="Pro residues" evidence="4">
    <location>
        <begin position="92"/>
        <end position="103"/>
    </location>
</feature>
<feature type="domain" description="Signal transduction histidine kinase dimerisation/phosphoacceptor" evidence="5">
    <location>
        <begin position="2"/>
        <end position="61"/>
    </location>
</feature>
<dbReference type="EC" id="2.7.13.3" evidence="3"/>
<evidence type="ECO:0000313" key="6">
    <source>
        <dbReference type="EMBL" id="MFC5053553.1"/>
    </source>
</evidence>
<accession>A0ABV9XVW1</accession>
<evidence type="ECO:0000256" key="1">
    <source>
        <dbReference type="ARBA" id="ARBA00000085"/>
    </source>
</evidence>
<keyword evidence="7" id="KW-1185">Reference proteome</keyword>
<comment type="catalytic activity">
    <reaction evidence="1">
        <text>ATP + protein L-histidine = ADP + protein N-phospho-L-histidine.</text>
        <dbReference type="EC" id="2.7.13.3"/>
    </reaction>
</comment>
<gene>
    <name evidence="6" type="ORF">ACFPFM_07255</name>
</gene>
<comment type="caution">
    <text evidence="6">The sequence shown here is derived from an EMBL/GenBank/DDBJ whole genome shotgun (WGS) entry which is preliminary data.</text>
</comment>
<dbReference type="EMBL" id="JBHSJB010000006">
    <property type="protein sequence ID" value="MFC5053553.1"/>
    <property type="molecule type" value="Genomic_DNA"/>
</dbReference>
<evidence type="ECO:0000313" key="7">
    <source>
        <dbReference type="Proteomes" id="UP001595833"/>
    </source>
</evidence>
<dbReference type="RefSeq" id="WP_344039514.1">
    <property type="nucleotide sequence ID" value="NZ_BAAAKE010000016.1"/>
</dbReference>